<evidence type="ECO:0000256" key="1">
    <source>
        <dbReference type="ARBA" id="ARBA00007033"/>
    </source>
</evidence>
<keyword evidence="2" id="KW-0735">Signal-anchor</keyword>
<feature type="domain" description="Nucleotide-diphospho-sugar transferase" evidence="3">
    <location>
        <begin position="107"/>
        <end position="305"/>
    </location>
</feature>
<comment type="similarity">
    <text evidence="1 2">Belongs to the glycosyltransferase 77 family.</text>
</comment>
<reference evidence="4" key="1">
    <citation type="submission" date="2021-03" db="EMBL/GenBank/DDBJ databases">
        <authorList>
            <person name="Li Z."/>
            <person name="Yang C."/>
        </authorList>
    </citation>
    <scope>NUCLEOTIDE SEQUENCE</scope>
    <source>
        <strain evidence="4">Dzin_1.0</strain>
        <tissue evidence="4">Leaf</tissue>
    </source>
</reference>
<keyword evidence="2" id="KW-1133">Transmembrane helix</keyword>
<proteinExistence type="inferred from homology"/>
<dbReference type="PANTHER" id="PTHR46038">
    <property type="entry name" value="EXPRESSED PROTEIN-RELATED"/>
    <property type="match status" value="1"/>
</dbReference>
<dbReference type="GO" id="GO:0071555">
    <property type="term" value="P:cell wall organization"/>
    <property type="evidence" value="ECO:0007669"/>
    <property type="project" value="UniProtKB-KW"/>
</dbReference>
<gene>
    <name evidence="4" type="ORF">J5N97_023007</name>
</gene>
<keyword evidence="2" id="KW-0808">Transferase</keyword>
<dbReference type="Pfam" id="PF03407">
    <property type="entry name" value="Nucleotid_trans"/>
    <property type="match status" value="1"/>
</dbReference>
<dbReference type="AlphaFoldDB" id="A0A9D5CCC6"/>
<dbReference type="GO" id="GO:0016757">
    <property type="term" value="F:glycosyltransferase activity"/>
    <property type="evidence" value="ECO:0007669"/>
    <property type="project" value="UniProtKB-KW"/>
</dbReference>
<keyword evidence="2" id="KW-0333">Golgi apparatus</keyword>
<keyword evidence="2" id="KW-0961">Cell wall biogenesis/degradation</keyword>
<evidence type="ECO:0000256" key="2">
    <source>
        <dbReference type="RuleBase" id="RU363055"/>
    </source>
</evidence>
<keyword evidence="2" id="KW-0472">Membrane</keyword>
<keyword evidence="2" id="KW-0328">Glycosyltransferase</keyword>
<dbReference type="PANTHER" id="PTHR46038:SF38">
    <property type="entry name" value="GLYCOSYLTRANSFERASE-RELATED"/>
    <property type="match status" value="1"/>
</dbReference>
<dbReference type="EC" id="2.4.2.-" evidence="2"/>
<organism evidence="4 5">
    <name type="scientific">Dioscorea zingiberensis</name>
    <dbReference type="NCBI Taxonomy" id="325984"/>
    <lineage>
        <taxon>Eukaryota</taxon>
        <taxon>Viridiplantae</taxon>
        <taxon>Streptophyta</taxon>
        <taxon>Embryophyta</taxon>
        <taxon>Tracheophyta</taxon>
        <taxon>Spermatophyta</taxon>
        <taxon>Magnoliopsida</taxon>
        <taxon>Liliopsida</taxon>
        <taxon>Dioscoreales</taxon>
        <taxon>Dioscoreaceae</taxon>
        <taxon>Dioscorea</taxon>
    </lineage>
</organism>
<dbReference type="InterPro" id="IPR029044">
    <property type="entry name" value="Nucleotide-diphossugar_trans"/>
</dbReference>
<keyword evidence="5" id="KW-1185">Reference proteome</keyword>
<feature type="transmembrane region" description="Helical" evidence="2">
    <location>
        <begin position="12"/>
        <end position="32"/>
    </location>
</feature>
<evidence type="ECO:0000259" key="3">
    <source>
        <dbReference type="Pfam" id="PF03407"/>
    </source>
</evidence>
<keyword evidence="2" id="KW-0812">Transmembrane</keyword>
<comment type="subcellular location">
    <subcellularLocation>
        <location evidence="2">Golgi apparatus membrane</location>
        <topology evidence="2">Single-pass type II membrane protein</topology>
    </subcellularLocation>
</comment>
<evidence type="ECO:0000313" key="4">
    <source>
        <dbReference type="EMBL" id="KAJ0970130.1"/>
    </source>
</evidence>
<accession>A0A9D5CCC6</accession>
<protein>
    <recommendedName>
        <fullName evidence="2">Glycosyltransferase</fullName>
        <ecNumber evidence="2">2.4.2.-</ecNumber>
    </recommendedName>
</protein>
<dbReference type="Proteomes" id="UP001085076">
    <property type="component" value="Miscellaneous, Linkage group lg06"/>
</dbReference>
<dbReference type="InterPro" id="IPR044821">
    <property type="entry name" value="At1g28695/At4g15970-like"/>
</dbReference>
<sequence length="342" mass="39225">MQPTGDSKELHRLLPVILLLAAVTIPCTLFYLSVSPSTTFKSLAGLFPTTTQTTWKEELRRVMSAAAMGDKKKTVIITMVNSAWVSPGSVMDLFMESLKIGNGTRGFLDHLVVVAMDEKGYVRCMGMHDHCFALTTEGVDFSEQKNYMTADYLKLTWRRIEFLGTVLELGFSYILTDADIIWFRNPLVHFYSDGDIQISCDNFMGNSEDMNNIANTGFHYAKSNNRTINFYKYWYSSRVNHPGYHDQDVFNFIKNDSYTRELGLKIKFLDTINFGGFCQPSEDFNKVCTMHANCCVGLSRKIHDLGLMLDDWRKFMRMSPEKRRTRRISWSVPNKCSLDPID</sequence>
<dbReference type="OrthoDB" id="540503at2759"/>
<name>A0A9D5CCC6_9LILI</name>
<dbReference type="InterPro" id="IPR005069">
    <property type="entry name" value="Nucl-diP-sugar_transferase"/>
</dbReference>
<evidence type="ECO:0000313" key="5">
    <source>
        <dbReference type="Proteomes" id="UP001085076"/>
    </source>
</evidence>
<reference evidence="4" key="2">
    <citation type="journal article" date="2022" name="Hortic Res">
        <title>The genome of Dioscorea zingiberensis sheds light on the biosynthesis, origin and evolution of the medicinally important diosgenin saponins.</title>
        <authorList>
            <person name="Li Y."/>
            <person name="Tan C."/>
            <person name="Li Z."/>
            <person name="Guo J."/>
            <person name="Li S."/>
            <person name="Chen X."/>
            <person name="Wang C."/>
            <person name="Dai X."/>
            <person name="Yang H."/>
            <person name="Song W."/>
            <person name="Hou L."/>
            <person name="Xu J."/>
            <person name="Tong Z."/>
            <person name="Xu A."/>
            <person name="Yuan X."/>
            <person name="Wang W."/>
            <person name="Yang Q."/>
            <person name="Chen L."/>
            <person name="Sun Z."/>
            <person name="Wang K."/>
            <person name="Pan B."/>
            <person name="Chen J."/>
            <person name="Bao Y."/>
            <person name="Liu F."/>
            <person name="Qi X."/>
            <person name="Gang D.R."/>
            <person name="Wen J."/>
            <person name="Li J."/>
        </authorList>
    </citation>
    <scope>NUCLEOTIDE SEQUENCE</scope>
    <source>
        <strain evidence="4">Dzin_1.0</strain>
    </source>
</reference>
<comment type="caution">
    <text evidence="4">The sequence shown here is derived from an EMBL/GenBank/DDBJ whole genome shotgun (WGS) entry which is preliminary data.</text>
</comment>
<dbReference type="EMBL" id="JAGGNH010000006">
    <property type="protein sequence ID" value="KAJ0970130.1"/>
    <property type="molecule type" value="Genomic_DNA"/>
</dbReference>
<dbReference type="SUPFAM" id="SSF53448">
    <property type="entry name" value="Nucleotide-diphospho-sugar transferases"/>
    <property type="match status" value="1"/>
</dbReference>
<dbReference type="GO" id="GO:0000139">
    <property type="term" value="C:Golgi membrane"/>
    <property type="evidence" value="ECO:0007669"/>
    <property type="project" value="UniProtKB-SubCell"/>
</dbReference>